<keyword evidence="1" id="KW-0175">Coiled coil</keyword>
<evidence type="ECO:0000313" key="3">
    <source>
        <dbReference type="Proteomes" id="UP001652700"/>
    </source>
</evidence>
<protein>
    <submittedName>
        <fullName evidence="4">Uncharacterized protein C20orf85 homolog</fullName>
    </submittedName>
</protein>
<accession>A0A6P7HF65</accession>
<dbReference type="Proteomes" id="UP001652700">
    <property type="component" value="Unplaced"/>
</dbReference>
<dbReference type="RefSeq" id="XP_028154385.1">
    <property type="nucleotide sequence ID" value="XM_028298584.1"/>
</dbReference>
<organism evidence="4">
    <name type="scientific">Diabrotica virgifera virgifera</name>
    <name type="common">western corn rootworm</name>
    <dbReference type="NCBI Taxonomy" id="50390"/>
    <lineage>
        <taxon>Eukaryota</taxon>
        <taxon>Metazoa</taxon>
        <taxon>Ecdysozoa</taxon>
        <taxon>Arthropoda</taxon>
        <taxon>Hexapoda</taxon>
        <taxon>Insecta</taxon>
        <taxon>Pterygota</taxon>
        <taxon>Neoptera</taxon>
        <taxon>Endopterygota</taxon>
        <taxon>Coleoptera</taxon>
        <taxon>Polyphaga</taxon>
        <taxon>Cucujiformia</taxon>
        <taxon>Chrysomeloidea</taxon>
        <taxon>Chrysomelidae</taxon>
        <taxon>Galerucinae</taxon>
        <taxon>Diabroticina</taxon>
        <taxon>Diabroticites</taxon>
        <taxon>Diabrotica</taxon>
    </lineage>
</organism>
<dbReference type="InterPro" id="IPR020339">
    <property type="entry name" value="C20orf85-like"/>
</dbReference>
<dbReference type="InParanoid" id="A0A6P7HF65"/>
<evidence type="ECO:0000313" key="2">
    <source>
        <dbReference type="EnsemblMetazoa" id="XP_050502194.1"/>
    </source>
</evidence>
<proteinExistence type="predicted"/>
<keyword evidence="3" id="KW-1185">Reference proteome</keyword>
<reference evidence="4" key="1">
    <citation type="submission" date="2025-04" db="UniProtKB">
        <authorList>
            <consortium name="RefSeq"/>
        </authorList>
    </citation>
    <scope>IDENTIFICATION</scope>
    <source>
        <tissue evidence="4">Whole insect</tissue>
    </source>
</reference>
<dbReference type="Pfam" id="PF14945">
    <property type="entry name" value="LLC1"/>
    <property type="match status" value="1"/>
</dbReference>
<dbReference type="OrthoDB" id="10031946at2759"/>
<name>A0A6P7HF65_DIAVI</name>
<reference evidence="2" key="2">
    <citation type="submission" date="2025-05" db="UniProtKB">
        <authorList>
            <consortium name="EnsemblMetazoa"/>
        </authorList>
    </citation>
    <scope>IDENTIFICATION</scope>
</reference>
<dbReference type="PANTHER" id="PTHR31909:SF3">
    <property type="entry name" value="SIMILAR TO PROTEIN C20ORF85 HOMOLOG"/>
    <property type="match status" value="1"/>
</dbReference>
<dbReference type="AlphaFoldDB" id="A0A6P7HF65"/>
<evidence type="ECO:0000256" key="1">
    <source>
        <dbReference type="SAM" id="Coils"/>
    </source>
</evidence>
<dbReference type="EnsemblMetazoa" id="XM_050646237.1">
    <property type="protein sequence ID" value="XP_050502194.1"/>
    <property type="gene ID" value="LOC126881758"/>
</dbReference>
<sequence length="123" mass="14697">MPPRIPVRDFVKDDLLWKAYVNLEDESEQNWRRKWGFQLDEYKLLKEEMEEYTKKSQLLKRVLAKQEEDVRVLGPVPASTNHTYGYVAKNPEFQLEKYGPGVFVPLPLPKRYKLVHIFKDDFP</sequence>
<gene>
    <name evidence="4" type="primary">LOC114347939</name>
</gene>
<dbReference type="PANTHER" id="PTHR31909">
    <property type="entry name" value="CHROMOSOME 20 ORF85 FAMILY MEMBER"/>
    <property type="match status" value="1"/>
</dbReference>
<feature type="coiled-coil region" evidence="1">
    <location>
        <begin position="42"/>
        <end position="69"/>
    </location>
</feature>
<evidence type="ECO:0000313" key="4">
    <source>
        <dbReference type="RefSeq" id="XP_028154385.1"/>
    </source>
</evidence>